<proteinExistence type="predicted"/>
<name>A0A511RIR7_9DEIN</name>
<dbReference type="AlphaFoldDB" id="A0A511RIR7"/>
<dbReference type="InterPro" id="IPR036188">
    <property type="entry name" value="FAD/NAD-bd_sf"/>
</dbReference>
<dbReference type="OrthoDB" id="9781621at2"/>
<accession>A0A511RIR7</accession>
<dbReference type="GO" id="GO:0016491">
    <property type="term" value="F:oxidoreductase activity"/>
    <property type="evidence" value="ECO:0007669"/>
    <property type="project" value="InterPro"/>
</dbReference>
<dbReference type="Proteomes" id="UP000321827">
    <property type="component" value="Unassembled WGS sequence"/>
</dbReference>
<evidence type="ECO:0000259" key="1">
    <source>
        <dbReference type="Pfam" id="PF07992"/>
    </source>
</evidence>
<dbReference type="Pfam" id="PF07992">
    <property type="entry name" value="Pyr_redox_2"/>
    <property type="match status" value="1"/>
</dbReference>
<dbReference type="RefSeq" id="WP_147145105.1">
    <property type="nucleotide sequence ID" value="NZ_BJXN01000002.1"/>
</dbReference>
<feature type="domain" description="FAD/NAD(P)-binding" evidence="1">
    <location>
        <begin position="3"/>
        <end position="244"/>
    </location>
</feature>
<protein>
    <submittedName>
        <fullName evidence="2">Pyridine nucleotide-disulfide oxidoreductase</fullName>
    </submittedName>
</protein>
<dbReference type="PANTHER" id="PTHR43755:SF1">
    <property type="entry name" value="FAD-DEPENDENT PYRIDINE NUCLEOTIDE-DISULPHIDE OXIDOREDUCTASE"/>
    <property type="match status" value="1"/>
</dbReference>
<dbReference type="EMBL" id="BJXN01000002">
    <property type="protein sequence ID" value="GEM88862.1"/>
    <property type="molecule type" value="Genomic_DNA"/>
</dbReference>
<organism evidence="2 3">
    <name type="scientific">Oceanithermus desulfurans NBRC 100063</name>
    <dbReference type="NCBI Taxonomy" id="1227550"/>
    <lineage>
        <taxon>Bacteria</taxon>
        <taxon>Thermotogati</taxon>
        <taxon>Deinococcota</taxon>
        <taxon>Deinococci</taxon>
        <taxon>Thermales</taxon>
        <taxon>Thermaceae</taxon>
        <taxon>Oceanithermus</taxon>
    </lineage>
</organism>
<dbReference type="Gene3D" id="3.50.50.60">
    <property type="entry name" value="FAD/NAD(P)-binding domain"/>
    <property type="match status" value="2"/>
</dbReference>
<evidence type="ECO:0000313" key="2">
    <source>
        <dbReference type="EMBL" id="GEM88862.1"/>
    </source>
</evidence>
<dbReference type="InterPro" id="IPR052541">
    <property type="entry name" value="SQRD"/>
</dbReference>
<comment type="caution">
    <text evidence="2">The sequence shown here is derived from an EMBL/GenBank/DDBJ whole genome shotgun (WGS) entry which is preliminary data.</text>
</comment>
<evidence type="ECO:0000313" key="3">
    <source>
        <dbReference type="Proteomes" id="UP000321827"/>
    </source>
</evidence>
<reference evidence="2 3" key="1">
    <citation type="submission" date="2019-07" db="EMBL/GenBank/DDBJ databases">
        <title>Whole genome shotgun sequence of Oceanithermus desulfurans NBRC 100063.</title>
        <authorList>
            <person name="Hosoyama A."/>
            <person name="Uohara A."/>
            <person name="Ohji S."/>
            <person name="Ichikawa N."/>
        </authorList>
    </citation>
    <scope>NUCLEOTIDE SEQUENCE [LARGE SCALE GENOMIC DNA]</scope>
    <source>
        <strain evidence="2 3">NBRC 100063</strain>
    </source>
</reference>
<dbReference type="SUPFAM" id="SSF51905">
    <property type="entry name" value="FAD/NAD(P)-binding domain"/>
    <property type="match status" value="2"/>
</dbReference>
<gene>
    <name evidence="2" type="ORF">ODE01S_02960</name>
</gene>
<sequence length="386" mass="42741">MAKKVVVVGGGSGGLVAARMVQTEATRLGRDLDVTLISASEKHYMPPLWSEVALGTASPEETWAPIKNAEKAYGFKVVVDPVKTFDLAGKKVVTESGQNFDYDFLVIALGTAYGWSDYKGLDRYGYHNYTEEGALELKQQLATFKGKKIVFLVPELPFRCGIYPPEMALNLRAYFEARGQHPEITILYPADAIRMALGEGLDRFFKRRFKRTGINYVTGFEQLLEVTENKVVTKHGEYEYDLLIKSPPSRLPKVLADNGLAHPGDPRWSVVTGPLFKHPEHPEVYLVGEHAMPPVGLLTAGVPIHNAAVIAGASILNEALGGYMIPSYGDTLCMGHSFESGFAGNCEYWWIPEEGKWGHACYTVATGPMVRLMKDSFYRGWLDALR</sequence>
<dbReference type="InterPro" id="IPR023753">
    <property type="entry name" value="FAD/NAD-binding_dom"/>
</dbReference>
<dbReference type="PANTHER" id="PTHR43755">
    <property type="match status" value="1"/>
</dbReference>